<gene>
    <name evidence="1" type="ORF">SH580_18470</name>
</gene>
<evidence type="ECO:0008006" key="3">
    <source>
        <dbReference type="Google" id="ProtNLM"/>
    </source>
</evidence>
<keyword evidence="2" id="KW-1185">Reference proteome</keyword>
<sequence>MQEITTLSSALDTLEKYINFPAEDFCKEIAKHLGFTRVTQKTAQVCEAGIQHLIAE</sequence>
<evidence type="ECO:0000313" key="1">
    <source>
        <dbReference type="EMBL" id="WPJ95408.1"/>
    </source>
</evidence>
<dbReference type="EMBL" id="CP138858">
    <property type="protein sequence ID" value="WPJ95408.1"/>
    <property type="molecule type" value="Genomic_DNA"/>
</dbReference>
<organism evidence="1 2">
    <name type="scientific">Coraliomargarita algicola</name>
    <dbReference type="NCBI Taxonomy" id="3092156"/>
    <lineage>
        <taxon>Bacteria</taxon>
        <taxon>Pseudomonadati</taxon>
        <taxon>Verrucomicrobiota</taxon>
        <taxon>Opitutia</taxon>
        <taxon>Puniceicoccales</taxon>
        <taxon>Coraliomargaritaceae</taxon>
        <taxon>Coraliomargarita</taxon>
    </lineage>
</organism>
<dbReference type="Proteomes" id="UP001324993">
    <property type="component" value="Chromosome"/>
</dbReference>
<accession>A0ABZ0RJX5</accession>
<reference evidence="1 2" key="1">
    <citation type="submission" date="2023-11" db="EMBL/GenBank/DDBJ databases">
        <title>Coraliomargarita sp. nov., isolated from marine algae.</title>
        <authorList>
            <person name="Lee J.K."/>
            <person name="Baek J.H."/>
            <person name="Kim J.M."/>
            <person name="Choi D.G."/>
            <person name="Jeon C.O."/>
        </authorList>
    </citation>
    <scope>NUCLEOTIDE SEQUENCE [LARGE SCALE GENOMIC DNA]</scope>
    <source>
        <strain evidence="1 2">J2-16</strain>
    </source>
</reference>
<evidence type="ECO:0000313" key="2">
    <source>
        <dbReference type="Proteomes" id="UP001324993"/>
    </source>
</evidence>
<dbReference type="RefSeq" id="WP_319832296.1">
    <property type="nucleotide sequence ID" value="NZ_CP138858.1"/>
</dbReference>
<proteinExistence type="predicted"/>
<protein>
    <recommendedName>
        <fullName evidence="3">Transposase</fullName>
    </recommendedName>
</protein>
<name>A0ABZ0RJX5_9BACT</name>